<feature type="domain" description="DUF4268" evidence="1">
    <location>
        <begin position="10"/>
        <end position="142"/>
    </location>
</feature>
<gene>
    <name evidence="2" type="ORF">NC99_33670</name>
</gene>
<reference evidence="3" key="1">
    <citation type="submission" date="2015-07" db="EMBL/GenBank/DDBJ databases">
        <title>Genome sequencing of Sunxiuqinia dokdonensis strain SK.</title>
        <authorList>
            <person name="Ahn S."/>
            <person name="Kim B.-C."/>
        </authorList>
    </citation>
    <scope>NUCLEOTIDE SEQUENCE [LARGE SCALE GENOMIC DNA]</scope>
    <source>
        <strain evidence="3">SK</strain>
    </source>
</reference>
<dbReference type="Proteomes" id="UP000036958">
    <property type="component" value="Unassembled WGS sequence"/>
</dbReference>
<dbReference type="InterPro" id="IPR025364">
    <property type="entry name" value="DUF4268"/>
</dbReference>
<proteinExistence type="predicted"/>
<organism evidence="2 3">
    <name type="scientific">Sunxiuqinia dokdonensis</name>
    <dbReference type="NCBI Taxonomy" id="1409788"/>
    <lineage>
        <taxon>Bacteria</taxon>
        <taxon>Pseudomonadati</taxon>
        <taxon>Bacteroidota</taxon>
        <taxon>Bacteroidia</taxon>
        <taxon>Marinilabiliales</taxon>
        <taxon>Prolixibacteraceae</taxon>
        <taxon>Sunxiuqinia</taxon>
    </lineage>
</organism>
<dbReference type="AlphaFoldDB" id="A0A0L8V607"/>
<evidence type="ECO:0000313" key="3">
    <source>
        <dbReference type="Proteomes" id="UP000036958"/>
    </source>
</evidence>
<keyword evidence="3" id="KW-1185">Reference proteome</keyword>
<evidence type="ECO:0000313" key="2">
    <source>
        <dbReference type="EMBL" id="KOH43871.1"/>
    </source>
</evidence>
<dbReference type="RefSeq" id="WP_053185577.1">
    <property type="nucleotide sequence ID" value="NZ_LGIA01000176.1"/>
</dbReference>
<sequence length="155" mass="18606">MYTQEQAKQLRKDFWILFGKRCQVVPELQGRSKKWVLYDTKISGLDLKFEVDRQSAKVMIELNHRNESKRLDAFEKLQRYKPLLEAGFENGLVWDFLYVRESGEEVCRVFVEQQGFDIHRQNQWPDIFNFLIDNMLKLESNLMEIRDVLKEEIDG</sequence>
<accession>A0A0L8V607</accession>
<protein>
    <recommendedName>
        <fullName evidence="1">DUF4268 domain-containing protein</fullName>
    </recommendedName>
</protein>
<dbReference type="Pfam" id="PF14088">
    <property type="entry name" value="DUF4268"/>
    <property type="match status" value="1"/>
</dbReference>
<name>A0A0L8V607_9BACT</name>
<dbReference type="EMBL" id="LGIA01000176">
    <property type="protein sequence ID" value="KOH43871.1"/>
    <property type="molecule type" value="Genomic_DNA"/>
</dbReference>
<dbReference type="STRING" id="1409788.NC99_33670"/>
<evidence type="ECO:0000259" key="1">
    <source>
        <dbReference type="Pfam" id="PF14088"/>
    </source>
</evidence>
<dbReference type="OrthoDB" id="1467516at2"/>
<comment type="caution">
    <text evidence="2">The sequence shown here is derived from an EMBL/GenBank/DDBJ whole genome shotgun (WGS) entry which is preliminary data.</text>
</comment>